<gene>
    <name evidence="1" type="ORF">ENSA7_48460</name>
</gene>
<dbReference type="AlphaFoldDB" id="A0A2S9YII2"/>
<dbReference type="Proteomes" id="UP000238823">
    <property type="component" value="Unassembled WGS sequence"/>
</dbReference>
<evidence type="ECO:0000313" key="1">
    <source>
        <dbReference type="EMBL" id="PRQ04915.1"/>
    </source>
</evidence>
<dbReference type="OrthoDB" id="5351532at2"/>
<accession>A0A2S9YII2</accession>
<proteinExistence type="predicted"/>
<name>A0A2S9YII2_9BACT</name>
<organism evidence="1 2">
    <name type="scientific">Enhygromyxa salina</name>
    <dbReference type="NCBI Taxonomy" id="215803"/>
    <lineage>
        <taxon>Bacteria</taxon>
        <taxon>Pseudomonadati</taxon>
        <taxon>Myxococcota</taxon>
        <taxon>Polyangia</taxon>
        <taxon>Nannocystales</taxon>
        <taxon>Nannocystaceae</taxon>
        <taxon>Enhygromyxa</taxon>
    </lineage>
</organism>
<reference evidence="1 2" key="1">
    <citation type="submission" date="2018-03" db="EMBL/GenBank/DDBJ databases">
        <title>Draft Genome Sequences of the Obligatory Marine Myxobacteria Enhygromyxa salina SWB007.</title>
        <authorList>
            <person name="Poehlein A."/>
            <person name="Moghaddam J.A."/>
            <person name="Harms H."/>
            <person name="Alanjari M."/>
            <person name="Koenig G.M."/>
            <person name="Daniel R."/>
            <person name="Schaeberle T.F."/>
        </authorList>
    </citation>
    <scope>NUCLEOTIDE SEQUENCE [LARGE SCALE GENOMIC DNA]</scope>
    <source>
        <strain evidence="1 2">SWB007</strain>
    </source>
</reference>
<dbReference type="RefSeq" id="WP_106091753.1">
    <property type="nucleotide sequence ID" value="NZ_PVNL01000100.1"/>
</dbReference>
<dbReference type="EMBL" id="PVNL01000100">
    <property type="protein sequence ID" value="PRQ04915.1"/>
    <property type="molecule type" value="Genomic_DNA"/>
</dbReference>
<evidence type="ECO:0000313" key="2">
    <source>
        <dbReference type="Proteomes" id="UP000238823"/>
    </source>
</evidence>
<comment type="caution">
    <text evidence="1">The sequence shown here is derived from an EMBL/GenBank/DDBJ whole genome shotgun (WGS) entry which is preliminary data.</text>
</comment>
<sequence length="219" mass="24303">MPNESELNALVRDVTIFHPGAEASVDPTTSYLGGTPFAPSGTAWPNAMTCLGRFGFAADSWSPGNARWITVFLNEAEGYVEWGDADHVTIWAHGAGEDLAPVRAPDGVRVIPARALVLNDGKELPYDKRLGDWQWEAELDDLRRRLTNNDGGHCQLGGYPTVYGGFESLGLMEDPGSYELVLKLNRYPLGKERFDVEIHDVLNVYFHPESGEFYAEMQR</sequence>
<protein>
    <submittedName>
        <fullName evidence="1">Uncharacterized protein</fullName>
    </submittedName>
</protein>